<protein>
    <submittedName>
        <fullName evidence="1">Putative polyketide synthase</fullName>
    </submittedName>
</protein>
<sequence length="105" mass="11376">MMALMHPLIGGHVEEHLSKRASNSAALVTSHWDDSMRTPAAASSVTSSRAACEDACDLEGTMRCLAPFAAIHRNMARPIPPNPPATTYDALESKLHLRLCVMNFC</sequence>
<reference evidence="1" key="1">
    <citation type="submission" date="2016-03" db="EMBL/GenBank/DDBJ databases">
        <title>Draft genome sequence of Rosellinia necatrix.</title>
        <authorList>
            <person name="Kanematsu S."/>
        </authorList>
    </citation>
    <scope>NUCLEOTIDE SEQUENCE [LARGE SCALE GENOMIC DNA]</scope>
    <source>
        <strain evidence="1">W97</strain>
    </source>
</reference>
<keyword evidence="2" id="KW-1185">Reference proteome</keyword>
<dbReference type="AlphaFoldDB" id="A0A1S8ABM1"/>
<dbReference type="EMBL" id="DF977554">
    <property type="protein sequence ID" value="GAW27335.1"/>
    <property type="molecule type" value="Genomic_DNA"/>
</dbReference>
<gene>
    <name evidence="1" type="ORF">SAMD00023353_10900190</name>
</gene>
<proteinExistence type="predicted"/>
<accession>A0A1S8ABM1</accession>
<organism evidence="1">
    <name type="scientific">Rosellinia necatrix</name>
    <name type="common">White root-rot fungus</name>
    <dbReference type="NCBI Taxonomy" id="77044"/>
    <lineage>
        <taxon>Eukaryota</taxon>
        <taxon>Fungi</taxon>
        <taxon>Dikarya</taxon>
        <taxon>Ascomycota</taxon>
        <taxon>Pezizomycotina</taxon>
        <taxon>Sordariomycetes</taxon>
        <taxon>Xylariomycetidae</taxon>
        <taxon>Xylariales</taxon>
        <taxon>Xylariaceae</taxon>
        <taxon>Rosellinia</taxon>
    </lineage>
</organism>
<dbReference type="Proteomes" id="UP000054516">
    <property type="component" value="Unassembled WGS sequence"/>
</dbReference>
<evidence type="ECO:0000313" key="1">
    <source>
        <dbReference type="EMBL" id="GAW27335.1"/>
    </source>
</evidence>
<name>A0A1S8ABM1_ROSNE</name>
<evidence type="ECO:0000313" key="2">
    <source>
        <dbReference type="Proteomes" id="UP000054516"/>
    </source>
</evidence>